<evidence type="ECO:0000259" key="3">
    <source>
        <dbReference type="Pfam" id="PF19956"/>
    </source>
</evidence>
<dbReference type="EMBL" id="FO082843">
    <property type="protein sequence ID" value="CCF62833.1"/>
    <property type="molecule type" value="Genomic_DNA"/>
</dbReference>
<keyword evidence="2" id="KW-0812">Transmembrane</keyword>
<feature type="transmembrane region" description="Helical" evidence="2">
    <location>
        <begin position="235"/>
        <end position="255"/>
    </location>
</feature>
<feature type="domain" description="Effector-associated" evidence="3">
    <location>
        <begin position="129"/>
        <end position="209"/>
    </location>
</feature>
<evidence type="ECO:0000256" key="2">
    <source>
        <dbReference type="SAM" id="Phobius"/>
    </source>
</evidence>
<keyword evidence="2" id="KW-0472">Membrane</keyword>
<dbReference type="AlphaFoldDB" id="H6QZ79"/>
<dbReference type="STRING" id="1127134.NOCYR_2048"/>
<protein>
    <recommendedName>
        <fullName evidence="3">Effector-associated domain-containing protein</fullName>
    </recommendedName>
</protein>
<proteinExistence type="predicted"/>
<evidence type="ECO:0000313" key="5">
    <source>
        <dbReference type="Proteomes" id="UP000008190"/>
    </source>
</evidence>
<dbReference type="eggNOG" id="COG3093">
    <property type="taxonomic scope" value="Bacteria"/>
</dbReference>
<reference evidence="4 5" key="1">
    <citation type="journal article" date="2012" name="J. Bacteriol.">
        <title>Genome sequence of the human- and animal-pathogenic strain Nocardia cyriacigeorgica GUH-2.</title>
        <authorList>
            <person name="Zoropogui A."/>
            <person name="Pujic P."/>
            <person name="Normand P."/>
            <person name="Barbe V."/>
            <person name="Beaman B."/>
            <person name="Beaman L."/>
            <person name="Boiron P."/>
            <person name="Colinon C."/>
            <person name="Deredjian A."/>
            <person name="Graindorge A."/>
            <person name="Mangenot S."/>
            <person name="Nazaret S."/>
            <person name="Neto M."/>
            <person name="Petit S."/>
            <person name="Roche D."/>
            <person name="Vallenet D."/>
            <person name="Rodriguez-Nava V."/>
            <person name="Richard Y."/>
            <person name="Cournoyer B."/>
            <person name="Blaha D."/>
        </authorList>
    </citation>
    <scope>NUCLEOTIDE SEQUENCE [LARGE SCALE GENOMIC DNA]</scope>
    <source>
        <strain evidence="4 5">GUH-2</strain>
    </source>
</reference>
<evidence type="ECO:0000313" key="4">
    <source>
        <dbReference type="EMBL" id="CCF62833.1"/>
    </source>
</evidence>
<sequence length="477" mass="52108">MLRYRHYETLWRGYNWVWNSPLHPRASTGWIRKRAAGPGDTCPGLRRIRPNRAGSVGGVSRIRLPRRSHAPASPQGHTSRMATAPRRGHDDTDGTVTDFHPSGNPINERRSEARAAAPQTNVVARRRLVDALSSIGDLRSPIARQQFAGLLPGYIRDRTPISGKPGLDVATLVDVCIEFGEDGRSALRYALQSTLPIQDPAVAAAIELIDHHWPEGTLAPPPRNPPQRHASRTNIAILIGMPALALAIIVTYALLRPDRSPNTTGAGNPTTQESGPGLTVSIAYDDNNADSGDPGCGNMWTFRKPPDEIPVPDPSEMDYTWAHAAGGIDLNETYMKLSIQGRSSDAVNIQSMRVIEVSRTPMDAETAVLDEPCGGSTNVRNFTIILNDSPPRISYNNGMSFAFTVSNTEIEQFDIKATFDPRAACDCIVNWKLAVEWSSMGQHHSTTIDNDGAPFQTATTANSLPTYTVNNGKWVKW</sequence>
<dbReference type="InterPro" id="IPR045431">
    <property type="entry name" value="EAD2"/>
</dbReference>
<dbReference type="KEGG" id="ncy:NOCYR_2048"/>
<name>H6QZ79_NOCCG</name>
<dbReference type="Proteomes" id="UP000008190">
    <property type="component" value="Chromosome"/>
</dbReference>
<accession>H6QZ79</accession>
<dbReference type="HOGENOM" id="CLU_045243_0_0_11"/>
<keyword evidence="5" id="KW-1185">Reference proteome</keyword>
<organism evidence="4 5">
    <name type="scientific">Nocardia cyriacigeorgica (strain GUH-2)</name>
    <dbReference type="NCBI Taxonomy" id="1127134"/>
    <lineage>
        <taxon>Bacteria</taxon>
        <taxon>Bacillati</taxon>
        <taxon>Actinomycetota</taxon>
        <taxon>Actinomycetes</taxon>
        <taxon>Mycobacteriales</taxon>
        <taxon>Nocardiaceae</taxon>
        <taxon>Nocardia</taxon>
    </lineage>
</organism>
<dbReference type="Pfam" id="PF19956">
    <property type="entry name" value="EAD2"/>
    <property type="match status" value="1"/>
</dbReference>
<feature type="region of interest" description="Disordered" evidence="1">
    <location>
        <begin position="261"/>
        <end position="281"/>
    </location>
</feature>
<gene>
    <name evidence="4" type="ordered locus">NOCYR_2048</name>
</gene>
<feature type="compositionally biased region" description="Polar residues" evidence="1">
    <location>
        <begin position="261"/>
        <end position="274"/>
    </location>
</feature>
<feature type="region of interest" description="Disordered" evidence="1">
    <location>
        <begin position="65"/>
        <end position="119"/>
    </location>
</feature>
<keyword evidence="2" id="KW-1133">Transmembrane helix</keyword>
<evidence type="ECO:0000256" key="1">
    <source>
        <dbReference type="SAM" id="MobiDB-lite"/>
    </source>
</evidence>